<dbReference type="InterPro" id="IPR011040">
    <property type="entry name" value="Sialidase"/>
</dbReference>
<dbReference type="GO" id="GO:0004308">
    <property type="term" value="F:exo-alpha-sialidase activity"/>
    <property type="evidence" value="ECO:0007669"/>
    <property type="project" value="UniProtKB-EC"/>
</dbReference>
<organism evidence="7 8">
    <name type="scientific">Kribbella steppae</name>
    <dbReference type="NCBI Taxonomy" id="2512223"/>
    <lineage>
        <taxon>Bacteria</taxon>
        <taxon>Bacillati</taxon>
        <taxon>Actinomycetota</taxon>
        <taxon>Actinomycetes</taxon>
        <taxon>Propionibacteriales</taxon>
        <taxon>Kribbellaceae</taxon>
        <taxon>Kribbella</taxon>
    </lineage>
</organism>
<evidence type="ECO:0000313" key="8">
    <source>
        <dbReference type="Proteomes" id="UP000294508"/>
    </source>
</evidence>
<keyword evidence="8" id="KW-1185">Reference proteome</keyword>
<sequence>MPIRLPFLIALTLLIPSVPTAAAARPPGGDETIGNPARVESVPDPTAAEPAQLPVQAAARPPAETSAAQTFEPAAITQTVLFNKGDAGYGCYRIPAIVRTKAGTLLAFAEARRAWCADSQEIDLVIRRSDDDGRTWSATQTVLSGTDSDPNAVATRGNPAPIVDYETGRIVLLSTMDPGTTTRPRTPYVQVSDDDGRTWSTAGNIGDQIDDPAWGWYATGPVHGIQLTRGAHAGRLVAGTNYDNGAGGQAG</sequence>
<evidence type="ECO:0000256" key="2">
    <source>
        <dbReference type="ARBA" id="ARBA00009348"/>
    </source>
</evidence>
<evidence type="ECO:0000313" key="7">
    <source>
        <dbReference type="EMBL" id="TCO34166.1"/>
    </source>
</evidence>
<keyword evidence="5" id="KW-0732">Signal</keyword>
<feature type="domain" description="Sialidase" evidence="6">
    <location>
        <begin position="103"/>
        <end position="237"/>
    </location>
</feature>
<evidence type="ECO:0000259" key="6">
    <source>
        <dbReference type="Pfam" id="PF13088"/>
    </source>
</evidence>
<dbReference type="EC" id="3.2.1.18" evidence="3"/>
<accession>A0A4R2HT48</accession>
<dbReference type="PANTHER" id="PTHR10628">
    <property type="entry name" value="SIALIDASE"/>
    <property type="match status" value="1"/>
</dbReference>
<dbReference type="Gene3D" id="2.120.10.10">
    <property type="match status" value="1"/>
</dbReference>
<dbReference type="GO" id="GO:0016020">
    <property type="term" value="C:membrane"/>
    <property type="evidence" value="ECO:0007669"/>
    <property type="project" value="TreeGrafter"/>
</dbReference>
<comment type="caution">
    <text evidence="7">The sequence shown here is derived from an EMBL/GenBank/DDBJ whole genome shotgun (WGS) entry which is preliminary data.</text>
</comment>
<dbReference type="AlphaFoldDB" id="A0A4R2HT48"/>
<feature type="region of interest" description="Disordered" evidence="4">
    <location>
        <begin position="22"/>
        <end position="47"/>
    </location>
</feature>
<evidence type="ECO:0000256" key="3">
    <source>
        <dbReference type="ARBA" id="ARBA00012733"/>
    </source>
</evidence>
<protein>
    <recommendedName>
        <fullName evidence="3">exo-alpha-sialidase</fullName>
        <ecNumber evidence="3">3.2.1.18</ecNumber>
    </recommendedName>
</protein>
<dbReference type="EMBL" id="SLWN01000002">
    <property type="protein sequence ID" value="TCO34166.1"/>
    <property type="molecule type" value="Genomic_DNA"/>
</dbReference>
<name>A0A4R2HT48_9ACTN</name>
<dbReference type="GO" id="GO:0006689">
    <property type="term" value="P:ganglioside catabolic process"/>
    <property type="evidence" value="ECO:0007669"/>
    <property type="project" value="TreeGrafter"/>
</dbReference>
<dbReference type="GO" id="GO:0009313">
    <property type="term" value="P:oligosaccharide catabolic process"/>
    <property type="evidence" value="ECO:0007669"/>
    <property type="project" value="TreeGrafter"/>
</dbReference>
<comment type="catalytic activity">
    <reaction evidence="1">
        <text>Hydrolysis of alpha-(2-&gt;3)-, alpha-(2-&gt;6)-, alpha-(2-&gt;8)- glycosidic linkages of terminal sialic acid residues in oligosaccharides, glycoproteins, glycolipids, colominic acid and synthetic substrates.</text>
        <dbReference type="EC" id="3.2.1.18"/>
    </reaction>
</comment>
<dbReference type="InterPro" id="IPR036278">
    <property type="entry name" value="Sialidase_sf"/>
</dbReference>
<feature type="signal peptide" evidence="5">
    <location>
        <begin position="1"/>
        <end position="23"/>
    </location>
</feature>
<dbReference type="SUPFAM" id="SSF50939">
    <property type="entry name" value="Sialidases"/>
    <property type="match status" value="1"/>
</dbReference>
<dbReference type="PANTHER" id="PTHR10628:SF30">
    <property type="entry name" value="EXO-ALPHA-SIALIDASE"/>
    <property type="match status" value="1"/>
</dbReference>
<proteinExistence type="inferred from homology"/>
<dbReference type="Pfam" id="PF13088">
    <property type="entry name" value="BNR_2"/>
    <property type="match status" value="1"/>
</dbReference>
<dbReference type="Proteomes" id="UP000294508">
    <property type="component" value="Unassembled WGS sequence"/>
</dbReference>
<dbReference type="GO" id="GO:0005737">
    <property type="term" value="C:cytoplasm"/>
    <property type="evidence" value="ECO:0007669"/>
    <property type="project" value="TreeGrafter"/>
</dbReference>
<evidence type="ECO:0000256" key="1">
    <source>
        <dbReference type="ARBA" id="ARBA00000427"/>
    </source>
</evidence>
<evidence type="ECO:0000256" key="4">
    <source>
        <dbReference type="SAM" id="MobiDB-lite"/>
    </source>
</evidence>
<feature type="chain" id="PRO_5038465537" description="exo-alpha-sialidase" evidence="5">
    <location>
        <begin position="24"/>
        <end position="251"/>
    </location>
</feature>
<reference evidence="7 8" key="1">
    <citation type="journal article" date="2015" name="Stand. Genomic Sci.">
        <title>Genomic Encyclopedia of Bacterial and Archaeal Type Strains, Phase III: the genomes of soil and plant-associated and newly described type strains.</title>
        <authorList>
            <person name="Whitman W.B."/>
            <person name="Woyke T."/>
            <person name="Klenk H.P."/>
            <person name="Zhou Y."/>
            <person name="Lilburn T.G."/>
            <person name="Beck B.J."/>
            <person name="De Vos P."/>
            <person name="Vandamme P."/>
            <person name="Eisen J.A."/>
            <person name="Garrity G."/>
            <person name="Hugenholtz P."/>
            <person name="Kyrpides N.C."/>
        </authorList>
    </citation>
    <scope>NUCLEOTIDE SEQUENCE [LARGE SCALE GENOMIC DNA]</scope>
    <source>
        <strain evidence="7 8">VKM Ac-2572</strain>
    </source>
</reference>
<dbReference type="CDD" id="cd15482">
    <property type="entry name" value="Sialidase_non-viral"/>
    <property type="match status" value="1"/>
</dbReference>
<evidence type="ECO:0000256" key="5">
    <source>
        <dbReference type="SAM" id="SignalP"/>
    </source>
</evidence>
<gene>
    <name evidence="7" type="ORF">EV652_102231</name>
</gene>
<comment type="similarity">
    <text evidence="2">Belongs to the glycosyl hydrolase 33 family.</text>
</comment>
<dbReference type="InterPro" id="IPR026856">
    <property type="entry name" value="Sialidase_fam"/>
</dbReference>